<protein>
    <submittedName>
        <fullName evidence="2">Uncharacterized protein</fullName>
    </submittedName>
</protein>
<gene>
    <name evidence="2" type="ORF">IWW39_003537</name>
</gene>
<evidence type="ECO:0000256" key="1">
    <source>
        <dbReference type="SAM" id="Phobius"/>
    </source>
</evidence>
<organism evidence="2 3">
    <name type="scientific">Coemansia spiralis</name>
    <dbReference type="NCBI Taxonomy" id="417178"/>
    <lineage>
        <taxon>Eukaryota</taxon>
        <taxon>Fungi</taxon>
        <taxon>Fungi incertae sedis</taxon>
        <taxon>Zoopagomycota</taxon>
        <taxon>Kickxellomycotina</taxon>
        <taxon>Kickxellomycetes</taxon>
        <taxon>Kickxellales</taxon>
        <taxon>Kickxellaceae</taxon>
        <taxon>Coemansia</taxon>
    </lineage>
</organism>
<dbReference type="EMBL" id="JANBTX010000101">
    <property type="protein sequence ID" value="KAJ2686595.1"/>
    <property type="molecule type" value="Genomic_DNA"/>
</dbReference>
<keyword evidence="1" id="KW-0472">Membrane</keyword>
<dbReference type="AlphaFoldDB" id="A0A9W8GES5"/>
<feature type="transmembrane region" description="Helical" evidence="1">
    <location>
        <begin position="133"/>
        <end position="154"/>
    </location>
</feature>
<sequence>MSKQLSQGLPRPADMQLGAAFSYVLKPVLLLLTAATVFSSFKAGQQYINREQALCPLHPTPQPLSRILLDDCLRLGVVWPTLNLLLSVVPPLGLLFAGRSKKDSSSSKSVPVADSHSAPTLALMDAAINLKTMVVAASLVAAAAALVFVHVTLATRPAGVYGYHLMYWRSSMAFWQVLSLTCSYDLLGSMSPTSNALEPAILGVHWSVVVATVLQLALCMPVESILAFSGSASLPLMPAAHLRFVLVATLTATMASYVTVRSYLLRFHTARHS</sequence>
<feature type="transmembrane region" description="Helical" evidence="1">
    <location>
        <begin position="199"/>
        <end position="218"/>
    </location>
</feature>
<feature type="transmembrane region" description="Helical" evidence="1">
    <location>
        <begin position="238"/>
        <end position="260"/>
    </location>
</feature>
<keyword evidence="1" id="KW-0812">Transmembrane</keyword>
<dbReference type="OrthoDB" id="5581167at2759"/>
<name>A0A9W8GES5_9FUNG</name>
<comment type="caution">
    <text evidence="2">The sequence shown here is derived from an EMBL/GenBank/DDBJ whole genome shotgun (WGS) entry which is preliminary data.</text>
</comment>
<reference evidence="2" key="1">
    <citation type="submission" date="2022-07" db="EMBL/GenBank/DDBJ databases">
        <title>Phylogenomic reconstructions and comparative analyses of Kickxellomycotina fungi.</title>
        <authorList>
            <person name="Reynolds N.K."/>
            <person name="Stajich J.E."/>
            <person name="Barry K."/>
            <person name="Grigoriev I.V."/>
            <person name="Crous P."/>
            <person name="Smith M.E."/>
        </authorList>
    </citation>
    <scope>NUCLEOTIDE SEQUENCE</scope>
    <source>
        <strain evidence="2">CBS 109367</strain>
    </source>
</reference>
<keyword evidence="1" id="KW-1133">Transmembrane helix</keyword>
<feature type="transmembrane region" description="Helical" evidence="1">
    <location>
        <begin position="20"/>
        <end position="41"/>
    </location>
</feature>
<evidence type="ECO:0000313" key="2">
    <source>
        <dbReference type="EMBL" id="KAJ2686595.1"/>
    </source>
</evidence>
<dbReference type="Proteomes" id="UP001151516">
    <property type="component" value="Unassembled WGS sequence"/>
</dbReference>
<evidence type="ECO:0000313" key="3">
    <source>
        <dbReference type="Proteomes" id="UP001151516"/>
    </source>
</evidence>
<accession>A0A9W8GES5</accession>
<proteinExistence type="predicted"/>
<keyword evidence="3" id="KW-1185">Reference proteome</keyword>
<feature type="transmembrane region" description="Helical" evidence="1">
    <location>
        <begin position="77"/>
        <end position="98"/>
    </location>
</feature>